<dbReference type="EMBL" id="SJZI01000009">
    <property type="protein sequence ID" value="TCJ17019.1"/>
    <property type="molecule type" value="Genomic_DNA"/>
</dbReference>
<gene>
    <name evidence="1" type="ORF">EPD60_06835</name>
</gene>
<evidence type="ECO:0000313" key="1">
    <source>
        <dbReference type="EMBL" id="TCJ17019.1"/>
    </source>
</evidence>
<proteinExistence type="predicted"/>
<name>A0A4R1BIC2_9BACT</name>
<comment type="caution">
    <text evidence="1">The sequence shown here is derived from an EMBL/GenBank/DDBJ whole genome shotgun (WGS) entry which is preliminary data.</text>
</comment>
<dbReference type="Proteomes" id="UP000295334">
    <property type="component" value="Unassembled WGS sequence"/>
</dbReference>
<evidence type="ECO:0000313" key="2">
    <source>
        <dbReference type="Proteomes" id="UP000295334"/>
    </source>
</evidence>
<sequence>MRFLFLFLCVPLCAFTQVNIRIVDSASGRGLPYASVGTTDGAWGRVSDSAGVVAVPDSLMGKTLQASFVGYDARKITVRGAAAVALSPRVLPEVVVRACARDAVKRLGRPETSEQALCFCVRSDAARHPA</sequence>
<reference evidence="1 2" key="1">
    <citation type="submission" date="2019-03" db="EMBL/GenBank/DDBJ databases">
        <authorList>
            <person name="Kim M.K.M."/>
        </authorList>
    </citation>
    <scope>NUCLEOTIDE SEQUENCE [LARGE SCALE GENOMIC DNA]</scope>
    <source>
        <strain evidence="1 2">17J68-12</strain>
    </source>
</reference>
<protein>
    <recommendedName>
        <fullName evidence="3">Carboxypeptidase-like regulatory domain-containing protein</fullName>
    </recommendedName>
</protein>
<dbReference type="SUPFAM" id="SSF49464">
    <property type="entry name" value="Carboxypeptidase regulatory domain-like"/>
    <property type="match status" value="1"/>
</dbReference>
<organism evidence="1 2">
    <name type="scientific">Flaviaesturariibacter flavus</name>
    <dbReference type="NCBI Taxonomy" id="2502780"/>
    <lineage>
        <taxon>Bacteria</taxon>
        <taxon>Pseudomonadati</taxon>
        <taxon>Bacteroidota</taxon>
        <taxon>Chitinophagia</taxon>
        <taxon>Chitinophagales</taxon>
        <taxon>Chitinophagaceae</taxon>
        <taxon>Flaviaestuariibacter</taxon>
    </lineage>
</organism>
<keyword evidence="2" id="KW-1185">Reference proteome</keyword>
<dbReference type="InterPro" id="IPR008969">
    <property type="entry name" value="CarboxyPept-like_regulatory"/>
</dbReference>
<dbReference type="RefSeq" id="WP_131448187.1">
    <property type="nucleotide sequence ID" value="NZ_SJZI01000009.1"/>
</dbReference>
<accession>A0A4R1BIC2</accession>
<dbReference type="AlphaFoldDB" id="A0A4R1BIC2"/>
<dbReference type="OrthoDB" id="914976at2"/>
<evidence type="ECO:0008006" key="3">
    <source>
        <dbReference type="Google" id="ProtNLM"/>
    </source>
</evidence>